<organism evidence="2 3">
    <name type="scientific">Vagococcus lutrae LBD1</name>
    <dbReference type="NCBI Taxonomy" id="1408226"/>
    <lineage>
        <taxon>Bacteria</taxon>
        <taxon>Bacillati</taxon>
        <taxon>Bacillota</taxon>
        <taxon>Bacilli</taxon>
        <taxon>Lactobacillales</taxon>
        <taxon>Enterococcaceae</taxon>
        <taxon>Vagococcus</taxon>
    </lineage>
</organism>
<dbReference type="EMBL" id="AYSH01000019">
    <property type="protein sequence ID" value="EST89367.1"/>
    <property type="molecule type" value="Genomic_DNA"/>
</dbReference>
<name>V6Q3N1_9ENTE</name>
<sequence length="237" mass="27143">MTDFTGRTAEVLFETGFHFKLEYLSETEMRYTSLMPDTKGTTEVVTITQREITDGIYAVSWVEKAGTTVQHIIDTIKGRVEAFMTWPDSEAYGGHARLYHQGSFTWLDNSDAPMSRQDLVVTFYERFFNQKDISAADDYVSEETYLQHNPGGKDGREACKTGFRYLFEHDLSDAHYDIRHVVTQDDLVGIHSLVKVSTTDVGTAAFDLFRVKDNKIVEHWDVLQPIPHDKSNPREMV</sequence>
<dbReference type="InterPro" id="IPR053892">
    <property type="entry name" value="MoaF-like"/>
</dbReference>
<evidence type="ECO:0000313" key="2">
    <source>
        <dbReference type="EMBL" id="EST89367.1"/>
    </source>
</evidence>
<accession>V6Q3N1</accession>
<dbReference type="Pfam" id="PF22036">
    <property type="entry name" value="MoaF_like"/>
    <property type="match status" value="1"/>
</dbReference>
<dbReference type="InterPro" id="IPR032710">
    <property type="entry name" value="NTF2-like_dom_sf"/>
</dbReference>
<dbReference type="Pfam" id="PF07366">
    <property type="entry name" value="SnoaL"/>
    <property type="match status" value="1"/>
</dbReference>
<dbReference type="PATRIC" id="fig|1408226.3.peg.1458"/>
<dbReference type="STRING" id="1408226.T233_01502"/>
<dbReference type="RefSeq" id="WP_023606808.1">
    <property type="nucleotide sequence ID" value="NZ_AYSH01000019.1"/>
</dbReference>
<keyword evidence="3" id="KW-1185">Reference proteome</keyword>
<comment type="caution">
    <text evidence="2">The sequence shown here is derived from an EMBL/GenBank/DDBJ whole genome shotgun (WGS) entry which is preliminary data.</text>
</comment>
<gene>
    <name evidence="2" type="ORF">T233_01502</name>
</gene>
<dbReference type="Proteomes" id="UP000018126">
    <property type="component" value="Unassembled WGS sequence"/>
</dbReference>
<dbReference type="eggNOG" id="COG4922">
    <property type="taxonomic scope" value="Bacteria"/>
</dbReference>
<dbReference type="SUPFAM" id="SSF54427">
    <property type="entry name" value="NTF2-like"/>
    <property type="match status" value="1"/>
</dbReference>
<evidence type="ECO:0000259" key="1">
    <source>
        <dbReference type="Pfam" id="PF22036"/>
    </source>
</evidence>
<dbReference type="AlphaFoldDB" id="V6Q3N1"/>
<dbReference type="InterPro" id="IPR009959">
    <property type="entry name" value="Cyclase_SnoaL-like"/>
</dbReference>
<evidence type="ECO:0000313" key="3">
    <source>
        <dbReference type="Proteomes" id="UP000018126"/>
    </source>
</evidence>
<dbReference type="Gene3D" id="3.10.450.50">
    <property type="match status" value="1"/>
</dbReference>
<feature type="domain" description="MoaF-like" evidence="1">
    <location>
        <begin position="5"/>
        <end position="92"/>
    </location>
</feature>
<dbReference type="InterPro" id="IPR012674">
    <property type="entry name" value="Calycin"/>
</dbReference>
<reference evidence="2 3" key="1">
    <citation type="journal article" date="2013" name="Genome Announc.">
        <title>High-Quality Draft Genome Sequence of Vagococcus lutrae Strain LBD1, Isolated from the Largemouth Bass Micropterus salmoides.</title>
        <authorList>
            <person name="Lebreton F."/>
            <person name="Valentino M.D."/>
            <person name="Duncan L.B."/>
            <person name="Zeng Q."/>
            <person name="Manson McGuire A."/>
            <person name="Earl A.M."/>
            <person name="Gilmore M.S."/>
        </authorList>
    </citation>
    <scope>NUCLEOTIDE SEQUENCE [LARGE SCALE GENOMIC DNA]</scope>
    <source>
        <strain evidence="2 3">LBD1</strain>
    </source>
</reference>
<dbReference type="Gene3D" id="2.40.128.20">
    <property type="match status" value="1"/>
</dbReference>
<proteinExistence type="predicted"/>
<dbReference type="GO" id="GO:0030638">
    <property type="term" value="P:polyketide metabolic process"/>
    <property type="evidence" value="ECO:0007669"/>
    <property type="project" value="InterPro"/>
</dbReference>
<protein>
    <recommendedName>
        <fullName evidence="1">MoaF-like domain-containing protein</fullName>
    </recommendedName>
</protein>